<dbReference type="Gene3D" id="2.60.120.1290">
    <property type="match status" value="1"/>
</dbReference>
<dbReference type="Gene3D" id="3.40.50.200">
    <property type="entry name" value="Peptidase S8/S53 domain"/>
    <property type="match status" value="1"/>
</dbReference>
<dbReference type="GO" id="GO:0006508">
    <property type="term" value="P:proteolysis"/>
    <property type="evidence" value="ECO:0007669"/>
    <property type="project" value="InterPro"/>
</dbReference>
<evidence type="ECO:0008006" key="3">
    <source>
        <dbReference type="Google" id="ProtNLM"/>
    </source>
</evidence>
<protein>
    <recommendedName>
        <fullName evidence="3">Peptidase S8/S53 domain-containing protein</fullName>
    </recommendedName>
</protein>
<evidence type="ECO:0000313" key="2">
    <source>
        <dbReference type="Proteomes" id="UP000051298"/>
    </source>
</evidence>
<proteinExistence type="predicted"/>
<dbReference type="Proteomes" id="UP000051298">
    <property type="component" value="Unassembled WGS sequence"/>
</dbReference>
<dbReference type="GO" id="GO:0004252">
    <property type="term" value="F:serine-type endopeptidase activity"/>
    <property type="evidence" value="ECO:0007669"/>
    <property type="project" value="InterPro"/>
</dbReference>
<dbReference type="STRING" id="266809.PM03_08195"/>
<organism evidence="1 2">
    <name type="scientific">Thalassobacter stenotrophicus</name>
    <dbReference type="NCBI Taxonomy" id="266809"/>
    <lineage>
        <taxon>Bacteria</taxon>
        <taxon>Pseudomonadati</taxon>
        <taxon>Pseudomonadota</taxon>
        <taxon>Alphaproteobacteria</taxon>
        <taxon>Rhodobacterales</taxon>
        <taxon>Roseobacteraceae</taxon>
        <taxon>Thalassobacter</taxon>
    </lineage>
</organism>
<reference evidence="1 2" key="1">
    <citation type="submission" date="2015-09" db="EMBL/GenBank/DDBJ databases">
        <authorList>
            <consortium name="Swine Surveillance"/>
        </authorList>
    </citation>
    <scope>NUCLEOTIDE SEQUENCE [LARGE SCALE GENOMIC DNA]</scope>
    <source>
        <strain evidence="1 2">CECT 5294</strain>
    </source>
</reference>
<dbReference type="eggNOG" id="COG1404">
    <property type="taxonomic scope" value="Bacteria"/>
</dbReference>
<gene>
    <name evidence="1" type="ORF">THS5294_00939</name>
</gene>
<sequence length="685" mass="74050">MFFDRPDNVQLAKYTGPYERWTFSAELGFSFAFPAIRNGVETHYTALMEGTARIAEGDALEVRVPPMWTTNPPVTPFAMFDPDGEMQQVESQDVKLTRMLQRVGQARFRLNMPIAPATWPQTYEPDAVLDGWTPPATPPRMIIGVVDDGLPFLHTAFLDQDGKSRIAACWMQAARAPDIAAVPFGREVFNTEIDTLRATHGTHERAAYRAAGAIDRTLPELGTVMEHSVTHGAHILGLAAGNDPRTGPHALPDDAMIIAVQLPNTIAWDTSGFGKEMMMLSAIEYIFHRARAIAAHYGLPELPAAVNFSYGWSANRHDGGSSFERGVEALITQRQAVQPDTYLIMPTGNNFANRMHGRFMAPDTDAAGEIHFGWQLKPDDRTSSFLEIWLPTDMDTPQGWEIVVTPPSGIALTQGGTLPISADPAHTGGDPRRFDELEINGLNIGQVSADKHNGNRWRVMLAMTPTALVGDPKRRCPVGLWRITLRTGTQPLEPHQAVDVWVQRDDDPTQLGTGGQQSFLVDFNHPLPPRPLEPAPLTPVRGYGCLNGIGTAPAVTRVAGHIGCTGKPTEYSGASAIAVMANGTILKDRAHPTVSAIADQGHFRRGLPSIGVTSGSGARIIGTSAASAAVTRAVALNILRDKPAFHLFEPTDFGPGTSGLEDAQTLSRMGLSRAPAVCKDPSATS</sequence>
<accession>A0A0P1EX80</accession>
<evidence type="ECO:0000313" key="1">
    <source>
        <dbReference type="EMBL" id="CUH59653.1"/>
    </source>
</evidence>
<name>A0A0P1EX80_9RHOB</name>
<dbReference type="SUPFAM" id="SSF52743">
    <property type="entry name" value="Subtilisin-like"/>
    <property type="match status" value="1"/>
</dbReference>
<dbReference type="AlphaFoldDB" id="A0A0P1EX80"/>
<dbReference type="EMBL" id="CYRX01000011">
    <property type="protein sequence ID" value="CUH59653.1"/>
    <property type="molecule type" value="Genomic_DNA"/>
</dbReference>
<dbReference type="RefSeq" id="WP_058122814.1">
    <property type="nucleotide sequence ID" value="NZ_CYRX01000011.1"/>
</dbReference>
<dbReference type="InterPro" id="IPR036852">
    <property type="entry name" value="Peptidase_S8/S53_dom_sf"/>
</dbReference>